<dbReference type="InterPro" id="IPR050351">
    <property type="entry name" value="BphY/WalK/GraS-like"/>
</dbReference>
<keyword evidence="10" id="KW-1185">Reference proteome</keyword>
<dbReference type="PROSITE" id="PS50109">
    <property type="entry name" value="HIS_KIN"/>
    <property type="match status" value="1"/>
</dbReference>
<dbReference type="SUPFAM" id="SSF47384">
    <property type="entry name" value="Homodimeric domain of signal transducing histidine kinase"/>
    <property type="match status" value="1"/>
</dbReference>
<evidence type="ECO:0000256" key="5">
    <source>
        <dbReference type="ARBA" id="ARBA00022777"/>
    </source>
</evidence>
<evidence type="ECO:0000313" key="10">
    <source>
        <dbReference type="Proteomes" id="UP001207408"/>
    </source>
</evidence>
<dbReference type="InterPro" id="IPR003594">
    <property type="entry name" value="HATPase_dom"/>
</dbReference>
<keyword evidence="7" id="KW-0472">Membrane</keyword>
<dbReference type="FunFam" id="3.30.565.10:FF:000006">
    <property type="entry name" value="Sensor histidine kinase WalK"/>
    <property type="match status" value="1"/>
</dbReference>
<dbReference type="PANTHER" id="PTHR45453:SF1">
    <property type="entry name" value="PHOSPHATE REGULON SENSOR PROTEIN PHOR"/>
    <property type="match status" value="1"/>
</dbReference>
<dbReference type="EMBL" id="JAPDPI010000008">
    <property type="protein sequence ID" value="MCW3805161.1"/>
    <property type="molecule type" value="Genomic_DNA"/>
</dbReference>
<feature type="transmembrane region" description="Helical" evidence="7">
    <location>
        <begin position="9"/>
        <end position="31"/>
    </location>
</feature>
<dbReference type="Proteomes" id="UP001207408">
    <property type="component" value="Unassembled WGS sequence"/>
</dbReference>
<dbReference type="EC" id="2.7.13.3" evidence="2"/>
<dbReference type="InterPro" id="IPR005467">
    <property type="entry name" value="His_kinase_dom"/>
</dbReference>
<keyword evidence="5 9" id="KW-0418">Kinase</keyword>
<evidence type="ECO:0000259" key="8">
    <source>
        <dbReference type="PROSITE" id="PS50109"/>
    </source>
</evidence>
<protein>
    <recommendedName>
        <fullName evidence="2">histidine kinase</fullName>
        <ecNumber evidence="2">2.7.13.3</ecNumber>
    </recommendedName>
</protein>
<evidence type="ECO:0000256" key="1">
    <source>
        <dbReference type="ARBA" id="ARBA00000085"/>
    </source>
</evidence>
<dbReference type="InterPro" id="IPR036097">
    <property type="entry name" value="HisK_dim/P_sf"/>
</dbReference>
<dbReference type="SUPFAM" id="SSF55874">
    <property type="entry name" value="ATPase domain of HSP90 chaperone/DNA topoisomerase II/histidine kinase"/>
    <property type="match status" value="1"/>
</dbReference>
<dbReference type="AlphaFoldDB" id="A0AAE3MCD1"/>
<dbReference type="GO" id="GO:0005886">
    <property type="term" value="C:plasma membrane"/>
    <property type="evidence" value="ECO:0007669"/>
    <property type="project" value="TreeGrafter"/>
</dbReference>
<name>A0AAE3MCD1_9BACT</name>
<sequence length="417" mass="47747">MGRKIVKQWWLAIVTFLVLLCLVIIQVLFLVKSARLEEKHFNHRVVLALREARNEIAREANMCNNMHSYVCGNQCSTDMQYINFQKVDSIIQSNLYIHKIHLEYKFEFINENDSVKDKICVTCYEQSLNGLLAQNGIKLLIEFPDNSKFVFAQLGTLFYISIASILFVMISFVIIYRLFTKEQSILSNTKYFIDNMVHEFQTPLANVKFASGLIKKKVNASDEREKVLQYTQLIQDENEKLRGHVDDILKVVSLYSDKKGNEKVDVRQVLNACVESFRTDVERKHGEIKVDFCAGDFVVKGDATHIKHVFSNVIDNSIKYTKQAPYITIETINKRGKLVVSVKDNGVGIPSAELDKVFEKYYRVSTGNIHDIKGFGLGLNFVKNVVDKYKGAVKIKSEVNKGTMVIIELKLDCSVKK</sequence>
<keyword evidence="4" id="KW-0808">Transferase</keyword>
<dbReference type="PRINTS" id="PR00344">
    <property type="entry name" value="BCTRLSENSOR"/>
</dbReference>
<dbReference type="CDD" id="cd00075">
    <property type="entry name" value="HATPase"/>
    <property type="match status" value="1"/>
</dbReference>
<evidence type="ECO:0000256" key="6">
    <source>
        <dbReference type="ARBA" id="ARBA00023012"/>
    </source>
</evidence>
<dbReference type="Gene3D" id="1.10.287.130">
    <property type="match status" value="1"/>
</dbReference>
<feature type="domain" description="Histidine kinase" evidence="8">
    <location>
        <begin position="195"/>
        <end position="413"/>
    </location>
</feature>
<dbReference type="Pfam" id="PF00512">
    <property type="entry name" value="HisKA"/>
    <property type="match status" value="1"/>
</dbReference>
<reference evidence="9" key="1">
    <citation type="submission" date="2022-10" db="EMBL/GenBank/DDBJ databases">
        <authorList>
            <person name="Yu W.X."/>
        </authorList>
    </citation>
    <scope>NUCLEOTIDE SEQUENCE</scope>
    <source>
        <strain evidence="9">D04</strain>
    </source>
</reference>
<accession>A0AAE3MCD1</accession>
<proteinExistence type="predicted"/>
<comment type="caution">
    <text evidence="9">The sequence shown here is derived from an EMBL/GenBank/DDBJ whole genome shotgun (WGS) entry which is preliminary data.</text>
</comment>
<dbReference type="GO" id="GO:0000155">
    <property type="term" value="F:phosphorelay sensor kinase activity"/>
    <property type="evidence" value="ECO:0007669"/>
    <property type="project" value="InterPro"/>
</dbReference>
<gene>
    <name evidence="9" type="ORF">OM074_05955</name>
</gene>
<keyword evidence="7" id="KW-1133">Transmembrane helix</keyword>
<evidence type="ECO:0000256" key="2">
    <source>
        <dbReference type="ARBA" id="ARBA00012438"/>
    </source>
</evidence>
<evidence type="ECO:0000256" key="4">
    <source>
        <dbReference type="ARBA" id="ARBA00022679"/>
    </source>
</evidence>
<dbReference type="RefSeq" id="WP_301198439.1">
    <property type="nucleotide sequence ID" value="NZ_JAPDPI010000008.1"/>
</dbReference>
<dbReference type="GO" id="GO:0016036">
    <property type="term" value="P:cellular response to phosphate starvation"/>
    <property type="evidence" value="ECO:0007669"/>
    <property type="project" value="TreeGrafter"/>
</dbReference>
<dbReference type="CDD" id="cd00082">
    <property type="entry name" value="HisKA"/>
    <property type="match status" value="1"/>
</dbReference>
<feature type="transmembrane region" description="Helical" evidence="7">
    <location>
        <begin position="157"/>
        <end position="179"/>
    </location>
</feature>
<dbReference type="InterPro" id="IPR003661">
    <property type="entry name" value="HisK_dim/P_dom"/>
</dbReference>
<dbReference type="GO" id="GO:0004721">
    <property type="term" value="F:phosphoprotein phosphatase activity"/>
    <property type="evidence" value="ECO:0007669"/>
    <property type="project" value="TreeGrafter"/>
</dbReference>
<dbReference type="InterPro" id="IPR004358">
    <property type="entry name" value="Sig_transdc_His_kin-like_C"/>
</dbReference>
<keyword evidence="7" id="KW-0812">Transmembrane</keyword>
<evidence type="ECO:0000313" key="9">
    <source>
        <dbReference type="EMBL" id="MCW3805161.1"/>
    </source>
</evidence>
<dbReference type="PANTHER" id="PTHR45453">
    <property type="entry name" value="PHOSPHATE REGULON SENSOR PROTEIN PHOR"/>
    <property type="match status" value="1"/>
</dbReference>
<dbReference type="Pfam" id="PF02518">
    <property type="entry name" value="HATPase_c"/>
    <property type="match status" value="1"/>
</dbReference>
<organism evidence="9 10">
    <name type="scientific">Plebeiibacterium marinum</name>
    <dbReference type="NCBI Taxonomy" id="2992111"/>
    <lineage>
        <taxon>Bacteria</taxon>
        <taxon>Pseudomonadati</taxon>
        <taxon>Bacteroidota</taxon>
        <taxon>Bacteroidia</taxon>
        <taxon>Marinilabiliales</taxon>
        <taxon>Marinilabiliaceae</taxon>
        <taxon>Plebeiibacterium</taxon>
    </lineage>
</organism>
<keyword evidence="3" id="KW-0597">Phosphoprotein</keyword>
<evidence type="ECO:0000256" key="3">
    <source>
        <dbReference type="ARBA" id="ARBA00022553"/>
    </source>
</evidence>
<dbReference type="InterPro" id="IPR036890">
    <property type="entry name" value="HATPase_C_sf"/>
</dbReference>
<comment type="catalytic activity">
    <reaction evidence="1">
        <text>ATP + protein L-histidine = ADP + protein N-phospho-L-histidine.</text>
        <dbReference type="EC" id="2.7.13.3"/>
    </reaction>
</comment>
<dbReference type="SMART" id="SM00387">
    <property type="entry name" value="HATPase_c"/>
    <property type="match status" value="1"/>
</dbReference>
<evidence type="ECO:0000256" key="7">
    <source>
        <dbReference type="SAM" id="Phobius"/>
    </source>
</evidence>
<keyword evidence="6" id="KW-0902">Two-component regulatory system</keyword>
<dbReference type="Gene3D" id="3.30.565.10">
    <property type="entry name" value="Histidine kinase-like ATPase, C-terminal domain"/>
    <property type="match status" value="1"/>
</dbReference>